<dbReference type="Pfam" id="PF13781">
    <property type="entry name" value="DoxX_3"/>
    <property type="match status" value="1"/>
</dbReference>
<feature type="transmembrane region" description="Helical" evidence="1">
    <location>
        <begin position="7"/>
        <end position="26"/>
    </location>
</feature>
<dbReference type="AlphaFoldDB" id="A0A286DEC9"/>
<feature type="transmembrane region" description="Helical" evidence="1">
    <location>
        <begin position="46"/>
        <end position="66"/>
    </location>
</feature>
<organism evidence="2 3">
    <name type="scientific">Pseudoxanthomonas wuyuanensis</name>
    <dbReference type="NCBI Taxonomy" id="1073196"/>
    <lineage>
        <taxon>Bacteria</taxon>
        <taxon>Pseudomonadati</taxon>
        <taxon>Pseudomonadota</taxon>
        <taxon>Gammaproteobacteria</taxon>
        <taxon>Lysobacterales</taxon>
        <taxon>Lysobacteraceae</taxon>
        <taxon>Pseudoxanthomonas</taxon>
    </lineage>
</organism>
<dbReference type="Proteomes" id="UP000219374">
    <property type="component" value="Unassembled WGS sequence"/>
</dbReference>
<gene>
    <name evidence="2" type="ORF">SAMN06296416_111120</name>
</gene>
<reference evidence="2 3" key="1">
    <citation type="submission" date="2017-09" db="EMBL/GenBank/DDBJ databases">
        <authorList>
            <person name="Ehlers B."/>
            <person name="Leendertz F.H."/>
        </authorList>
    </citation>
    <scope>NUCLEOTIDE SEQUENCE [LARGE SCALE GENOMIC DNA]</scope>
    <source>
        <strain evidence="2 3">CGMCC 1.10978</strain>
    </source>
</reference>
<feature type="transmembrane region" description="Helical" evidence="1">
    <location>
        <begin position="97"/>
        <end position="117"/>
    </location>
</feature>
<keyword evidence="1" id="KW-0812">Transmembrane</keyword>
<protein>
    <submittedName>
        <fullName evidence="2">DoxX-like family protein</fullName>
    </submittedName>
</protein>
<dbReference type="EMBL" id="OCND01000011">
    <property type="protein sequence ID" value="SOD57010.1"/>
    <property type="molecule type" value="Genomic_DNA"/>
</dbReference>
<dbReference type="RefSeq" id="WP_097123387.1">
    <property type="nucleotide sequence ID" value="NZ_OCND01000011.1"/>
</dbReference>
<evidence type="ECO:0000313" key="2">
    <source>
        <dbReference type="EMBL" id="SOD57010.1"/>
    </source>
</evidence>
<evidence type="ECO:0000313" key="3">
    <source>
        <dbReference type="Proteomes" id="UP000219374"/>
    </source>
</evidence>
<feature type="transmembrane region" description="Helical" evidence="1">
    <location>
        <begin position="73"/>
        <end position="91"/>
    </location>
</feature>
<evidence type="ECO:0000256" key="1">
    <source>
        <dbReference type="SAM" id="Phobius"/>
    </source>
</evidence>
<keyword evidence="1" id="KW-0472">Membrane</keyword>
<keyword evidence="1" id="KW-1133">Transmembrane helix</keyword>
<proteinExistence type="predicted"/>
<dbReference type="OrthoDB" id="9776313at2"/>
<name>A0A286DEC9_9GAMM</name>
<sequence>MSRDDEKLLRMGVVFVWLATAAVSLWEFNGQSMALLAKAGITDPRLATVLIAAGAGADLLVGMAMALWPSRRIYLTALSLMLAMTAVASVLDPSLWLHPLGPLTKNVPIAAALWVLIRRAR</sequence>
<accession>A0A286DEC9</accession>
<keyword evidence="3" id="KW-1185">Reference proteome</keyword>
<dbReference type="InterPro" id="IPR025695">
    <property type="entry name" value="DoxX-like"/>
</dbReference>